<dbReference type="EMBL" id="JARQWQ010000025">
    <property type="protein sequence ID" value="KAK2563456.1"/>
    <property type="molecule type" value="Genomic_DNA"/>
</dbReference>
<dbReference type="AlphaFoldDB" id="A0AAD9QLI0"/>
<protein>
    <submittedName>
        <fullName evidence="2">Uncharacterized protein</fullName>
    </submittedName>
</protein>
<evidence type="ECO:0000313" key="2">
    <source>
        <dbReference type="EMBL" id="KAK2563456.1"/>
    </source>
</evidence>
<comment type="caution">
    <text evidence="2">The sequence shown here is derived from an EMBL/GenBank/DDBJ whole genome shotgun (WGS) entry which is preliminary data.</text>
</comment>
<evidence type="ECO:0000313" key="3">
    <source>
        <dbReference type="Proteomes" id="UP001249851"/>
    </source>
</evidence>
<name>A0AAD9QLI0_ACRCE</name>
<evidence type="ECO:0000256" key="1">
    <source>
        <dbReference type="SAM" id="Coils"/>
    </source>
</evidence>
<reference evidence="2" key="1">
    <citation type="journal article" date="2023" name="G3 (Bethesda)">
        <title>Whole genome assembly and annotation of the endangered Caribbean coral Acropora cervicornis.</title>
        <authorList>
            <person name="Selwyn J.D."/>
            <person name="Vollmer S.V."/>
        </authorList>
    </citation>
    <scope>NUCLEOTIDE SEQUENCE</scope>
    <source>
        <strain evidence="2">K2</strain>
    </source>
</reference>
<accession>A0AAD9QLI0</accession>
<dbReference type="Proteomes" id="UP001249851">
    <property type="component" value="Unassembled WGS sequence"/>
</dbReference>
<gene>
    <name evidence="2" type="ORF">P5673_013164</name>
</gene>
<keyword evidence="1" id="KW-0175">Coiled coil</keyword>
<sequence length="247" mass="28837">MSLCHRIKRFCALLFKNFWTEKRKEGSLGSKKSEESCNGSRQLALQCATGGNQAAAEVSGKHLQDGGLVSHGVTFSCQEEKETFDTKMEEMQSIFLKELMEIKRQHERLKVGRVILRRRFSELEHILQTDLKTSFTLAELKTVTEDPVLSSEELQLLNEMEEILEKLEKEQEELLSLEKYLEIELRERTFYPEPVLPRHRKIEDEFSKRMKEEGGLRYKSFDETDQVITYHSLPPPLSLDQLLENNR</sequence>
<keyword evidence="3" id="KW-1185">Reference proteome</keyword>
<feature type="coiled-coil region" evidence="1">
    <location>
        <begin position="150"/>
        <end position="187"/>
    </location>
</feature>
<proteinExistence type="predicted"/>
<reference evidence="2" key="2">
    <citation type="journal article" date="2023" name="Science">
        <title>Genomic signatures of disease resistance in endangered staghorn corals.</title>
        <authorList>
            <person name="Vollmer S.V."/>
            <person name="Selwyn J.D."/>
            <person name="Despard B.A."/>
            <person name="Roesel C.L."/>
        </authorList>
    </citation>
    <scope>NUCLEOTIDE SEQUENCE</scope>
    <source>
        <strain evidence="2">K2</strain>
    </source>
</reference>
<organism evidence="2 3">
    <name type="scientific">Acropora cervicornis</name>
    <name type="common">Staghorn coral</name>
    <dbReference type="NCBI Taxonomy" id="6130"/>
    <lineage>
        <taxon>Eukaryota</taxon>
        <taxon>Metazoa</taxon>
        <taxon>Cnidaria</taxon>
        <taxon>Anthozoa</taxon>
        <taxon>Hexacorallia</taxon>
        <taxon>Scleractinia</taxon>
        <taxon>Astrocoeniina</taxon>
        <taxon>Acroporidae</taxon>
        <taxon>Acropora</taxon>
    </lineage>
</organism>